<evidence type="ECO:0000313" key="2">
    <source>
        <dbReference type="EMBL" id="VWP01823.1"/>
    </source>
</evidence>
<protein>
    <submittedName>
        <fullName evidence="2">Acid phosphatase</fullName>
    </submittedName>
</protein>
<feature type="compositionally biased region" description="Polar residues" evidence="1">
    <location>
        <begin position="333"/>
        <end position="351"/>
    </location>
</feature>
<accession>A0A5K1K793</accession>
<proteinExistence type="predicted"/>
<sequence length="512" mass="56907">MAADVPRVQSFASLSSAYHLPSSSPDTPRSPKVRFDHDCVVIPDPAPASRLPRLVTKSYALPLWKRKRDPSQLSESDDDPSDDHVVFKVSVPTITTKARSPSREPPHSPLVSCLIHPDHLSPADPTRRGRPRRASLPQPTATDAITVPLRSCCAQCYSSIDKCISEGDHWQVHFSRGALRRRKSVSDAHIHPRTRHCLRDAMPGFDAIVAVDEVDRRRKHTEIDALTAFTIELPPTSIKTTTPSEDIPLRRALSLPNAVHPARSSFLPEPLPRTLSPPIKEEDEQRPTPRRTPAASPRDSLSDLAATRTTDAANATELSDAEATPPMTHAPSEDSNSSTDSKLISSPMSSLTDDDRETISSWFSSPTLAHRERSVQILLHHLHPHHRSWTMRALHLVSSRRFLARNRSWEASSAHRHPSSKGLPAWAACPWPYELSPSPTLPVLLRFCFFTTTNSNTVPYTATFSLAFFFRFLLSISFSLQEFFQGSDGVAGQRVFFYCVSNPAYISNPCPS</sequence>
<dbReference type="EMBL" id="LR729693">
    <property type="protein sequence ID" value="VWP01823.1"/>
    <property type="molecule type" value="Genomic_DNA"/>
</dbReference>
<evidence type="ECO:0000256" key="1">
    <source>
        <dbReference type="SAM" id="MobiDB-lite"/>
    </source>
</evidence>
<reference evidence="2" key="1">
    <citation type="submission" date="2019-10" db="EMBL/GenBank/DDBJ databases">
        <authorList>
            <person name="Nor Muhammad N."/>
        </authorList>
    </citation>
    <scope>NUCLEOTIDE SEQUENCE</scope>
</reference>
<feature type="compositionally biased region" description="Basic and acidic residues" evidence="1">
    <location>
        <begin position="116"/>
        <end position="127"/>
    </location>
</feature>
<feature type="region of interest" description="Disordered" evidence="1">
    <location>
        <begin position="96"/>
        <end position="141"/>
    </location>
</feature>
<feature type="region of interest" description="Disordered" evidence="1">
    <location>
        <begin position="259"/>
        <end position="356"/>
    </location>
</feature>
<name>A0A5K1K793_9APHY</name>
<feature type="compositionally biased region" description="Low complexity" evidence="1">
    <location>
        <begin position="305"/>
        <end position="316"/>
    </location>
</feature>
<dbReference type="AlphaFoldDB" id="A0A5K1K793"/>
<organism evidence="2">
    <name type="scientific">Ganoderma boninense</name>
    <dbReference type="NCBI Taxonomy" id="34458"/>
    <lineage>
        <taxon>Eukaryota</taxon>
        <taxon>Fungi</taxon>
        <taxon>Dikarya</taxon>
        <taxon>Basidiomycota</taxon>
        <taxon>Agaricomycotina</taxon>
        <taxon>Agaricomycetes</taxon>
        <taxon>Polyporales</taxon>
        <taxon>Polyporaceae</taxon>
        <taxon>Ganoderma</taxon>
    </lineage>
</organism>
<gene>
    <name evidence="2" type="primary">J9VHR6</name>
</gene>